<dbReference type="InterPro" id="IPR000160">
    <property type="entry name" value="GGDEF_dom"/>
</dbReference>
<keyword evidence="1" id="KW-1133">Transmembrane helix</keyword>
<evidence type="ECO:0000313" key="5">
    <source>
        <dbReference type="Proteomes" id="UP001519654"/>
    </source>
</evidence>
<dbReference type="NCBIfam" id="TIGR00254">
    <property type="entry name" value="GGDEF"/>
    <property type="match status" value="1"/>
</dbReference>
<evidence type="ECO:0000256" key="1">
    <source>
        <dbReference type="SAM" id="Phobius"/>
    </source>
</evidence>
<dbReference type="SMART" id="SM00052">
    <property type="entry name" value="EAL"/>
    <property type="match status" value="1"/>
</dbReference>
<proteinExistence type="predicted"/>
<comment type="caution">
    <text evidence="4">The sequence shown here is derived from an EMBL/GenBank/DDBJ whole genome shotgun (WGS) entry which is preliminary data.</text>
</comment>
<dbReference type="Gene3D" id="3.20.20.450">
    <property type="entry name" value="EAL domain"/>
    <property type="match status" value="1"/>
</dbReference>
<feature type="transmembrane region" description="Helical" evidence="1">
    <location>
        <begin position="38"/>
        <end position="58"/>
    </location>
</feature>
<dbReference type="Pfam" id="PF00990">
    <property type="entry name" value="GGDEF"/>
    <property type="match status" value="1"/>
</dbReference>
<dbReference type="InterPro" id="IPR035919">
    <property type="entry name" value="EAL_sf"/>
</dbReference>
<dbReference type="Pfam" id="PF00563">
    <property type="entry name" value="EAL"/>
    <property type="match status" value="1"/>
</dbReference>
<dbReference type="PANTHER" id="PTHR44757:SF2">
    <property type="entry name" value="BIOFILM ARCHITECTURE MAINTENANCE PROTEIN MBAA"/>
    <property type="match status" value="1"/>
</dbReference>
<keyword evidence="1" id="KW-0472">Membrane</keyword>
<organism evidence="4 5">
    <name type="scientific">Paractinoplanes bogorensis</name>
    <dbReference type="NCBI Taxonomy" id="1610840"/>
    <lineage>
        <taxon>Bacteria</taxon>
        <taxon>Bacillati</taxon>
        <taxon>Actinomycetota</taxon>
        <taxon>Actinomycetes</taxon>
        <taxon>Micromonosporales</taxon>
        <taxon>Micromonosporaceae</taxon>
        <taxon>Paractinoplanes</taxon>
    </lineage>
</organism>
<name>A0ABS5YSE7_9ACTN</name>
<feature type="transmembrane region" description="Helical" evidence="1">
    <location>
        <begin position="101"/>
        <end position="121"/>
    </location>
</feature>
<dbReference type="CDD" id="cd01949">
    <property type="entry name" value="GGDEF"/>
    <property type="match status" value="1"/>
</dbReference>
<dbReference type="Gene3D" id="3.30.70.270">
    <property type="match status" value="1"/>
</dbReference>
<dbReference type="PROSITE" id="PS50883">
    <property type="entry name" value="EAL"/>
    <property type="match status" value="1"/>
</dbReference>
<evidence type="ECO:0000313" key="4">
    <source>
        <dbReference type="EMBL" id="MBU2666241.1"/>
    </source>
</evidence>
<feature type="transmembrane region" description="Helical" evidence="1">
    <location>
        <begin position="228"/>
        <end position="246"/>
    </location>
</feature>
<feature type="transmembrane region" description="Helical" evidence="1">
    <location>
        <begin position="70"/>
        <end position="89"/>
    </location>
</feature>
<dbReference type="EMBL" id="JAHKKG010000006">
    <property type="protein sequence ID" value="MBU2666241.1"/>
    <property type="molecule type" value="Genomic_DNA"/>
</dbReference>
<dbReference type="InterPro" id="IPR043128">
    <property type="entry name" value="Rev_trsase/Diguanyl_cyclase"/>
</dbReference>
<feature type="transmembrane region" description="Helical" evidence="1">
    <location>
        <begin position="168"/>
        <end position="189"/>
    </location>
</feature>
<keyword evidence="5" id="KW-1185">Reference proteome</keyword>
<sequence>MLAYGKRHALALSGGLLLLVNAAWLLIGLHHEWSYPILGWLPLPASAALGAYASWKVSRSPGLDRGTRRFWWHLTLASGLYVVGTISNTVDAVAGEPTQRIGLITTLWYLATMGVVIWALLRLPSWQRTRGDWVRFLLDSCVVLVAGGAFVWQFSIRGHQTWITESGSAGAVLTMVSIGFVAVVTFVKVAFAGAGQLDRRALHILSAGSAISAAFGGLTPFLAEHPTLSSSFVAVPVGALGVVLAAGRQLRSGGRAPAPRRSRRISVVPYVAVVAMDALLLSSGDSTGVRISTALLTVLVMLRQVYALRENRRLLSTVDTSLTRLRETQDQLTHQATHDSLTGVGNRALFEETVDVLLGNRTPFHVALLDMDDFKSVNDRLGHHTGDSLLVVVSRRLRAAVGSEGMVARLGGDEFTIVLRDVSAVRVEEILDRVLTELREPPRLGAAVRSVASIGVTTARPGDAGSDLLRRADVAMYEAKARGGDRRHWFDAAMDEQAQRTARLSADLLTALDRDELFLLYQPIVELPSGRATGVEVLLRWQHPTLGLVSPDVFIPLAERNGRIVEIGRWVLENACRQAAAWHRRFGPHAPSKISINVSARQLAEPGFVGEVEDIVSRTGVDRASLLLEVTETAVLEAGAPLEAVRELRERGLRVALDDFGTGQSSLSLLLTVPVDVLKVDKSFVSGDAADHAGAVIVEHLIGFTNGLRIEAVAEGVETEDQAHRLHAAGYSLAQGYLFGHPAPAADIEAGLLPVPLAQAVADRTA</sequence>
<dbReference type="Proteomes" id="UP001519654">
    <property type="component" value="Unassembled WGS sequence"/>
</dbReference>
<feature type="domain" description="EAL" evidence="2">
    <location>
        <begin position="501"/>
        <end position="756"/>
    </location>
</feature>
<dbReference type="SMART" id="SM00267">
    <property type="entry name" value="GGDEF"/>
    <property type="match status" value="1"/>
</dbReference>
<dbReference type="InterPro" id="IPR001633">
    <property type="entry name" value="EAL_dom"/>
</dbReference>
<feature type="transmembrane region" description="Helical" evidence="1">
    <location>
        <begin position="133"/>
        <end position="156"/>
    </location>
</feature>
<dbReference type="SUPFAM" id="SSF55073">
    <property type="entry name" value="Nucleotide cyclase"/>
    <property type="match status" value="1"/>
</dbReference>
<dbReference type="InterPro" id="IPR029787">
    <property type="entry name" value="Nucleotide_cyclase"/>
</dbReference>
<dbReference type="SUPFAM" id="SSF141868">
    <property type="entry name" value="EAL domain-like"/>
    <property type="match status" value="1"/>
</dbReference>
<dbReference type="PROSITE" id="PS50887">
    <property type="entry name" value="GGDEF"/>
    <property type="match status" value="1"/>
</dbReference>
<dbReference type="InterPro" id="IPR052155">
    <property type="entry name" value="Biofilm_reg_signaling"/>
</dbReference>
<feature type="transmembrane region" description="Helical" evidence="1">
    <location>
        <begin position="201"/>
        <end position="222"/>
    </location>
</feature>
<keyword evidence="1" id="KW-0812">Transmembrane</keyword>
<reference evidence="4 5" key="1">
    <citation type="submission" date="2021-06" db="EMBL/GenBank/DDBJ databases">
        <title>Actinoplanes lichenicola sp. nov., and Actinoplanes ovalisporus sp. nov., isolated from lichen in Thailand.</title>
        <authorList>
            <person name="Saeng-In P."/>
            <person name="Kanchanasin P."/>
            <person name="Yuki M."/>
            <person name="Kudo T."/>
            <person name="Ohkuma M."/>
            <person name="Phongsopitanun W."/>
            <person name="Tanasupawat S."/>
        </authorList>
    </citation>
    <scope>NUCLEOTIDE SEQUENCE [LARGE SCALE GENOMIC DNA]</scope>
    <source>
        <strain evidence="4 5">NBRC 110975</strain>
    </source>
</reference>
<feature type="domain" description="GGDEF" evidence="3">
    <location>
        <begin position="362"/>
        <end position="492"/>
    </location>
</feature>
<accession>A0ABS5YSE7</accession>
<evidence type="ECO:0000259" key="3">
    <source>
        <dbReference type="PROSITE" id="PS50887"/>
    </source>
</evidence>
<feature type="transmembrane region" description="Helical" evidence="1">
    <location>
        <begin position="267"/>
        <end position="283"/>
    </location>
</feature>
<dbReference type="CDD" id="cd01948">
    <property type="entry name" value="EAL"/>
    <property type="match status" value="1"/>
</dbReference>
<evidence type="ECO:0000259" key="2">
    <source>
        <dbReference type="PROSITE" id="PS50883"/>
    </source>
</evidence>
<gene>
    <name evidence="4" type="ORF">KOI35_22320</name>
</gene>
<protein>
    <submittedName>
        <fullName evidence="4">Bifunctional diguanylate cyclase/phosphodiesterase</fullName>
    </submittedName>
</protein>
<dbReference type="PANTHER" id="PTHR44757">
    <property type="entry name" value="DIGUANYLATE CYCLASE DGCP"/>
    <property type="match status" value="1"/>
</dbReference>